<dbReference type="InterPro" id="IPR011344">
    <property type="entry name" value="ssDNA-bd"/>
</dbReference>
<evidence type="ECO:0000256" key="2">
    <source>
        <dbReference type="PROSITE-ProRule" id="PRU00252"/>
    </source>
</evidence>
<reference evidence="4 5" key="1">
    <citation type="submission" date="2019-03" db="EMBL/GenBank/DDBJ databases">
        <title>Genomic Encyclopedia of Type Strains, Phase IV (KMG-IV): sequencing the most valuable type-strain genomes for metagenomic binning, comparative biology and taxonomic classification.</title>
        <authorList>
            <person name="Goeker M."/>
        </authorList>
    </citation>
    <scope>NUCLEOTIDE SEQUENCE [LARGE SCALE GENOMIC DNA]</scope>
    <source>
        <strain evidence="4 5">DSM 103428</strain>
    </source>
</reference>
<dbReference type="PANTHER" id="PTHR10302:SF0">
    <property type="entry name" value="SINGLE-STRANDED DNA-BINDING PROTEIN, MITOCHONDRIAL"/>
    <property type="match status" value="1"/>
</dbReference>
<dbReference type="GO" id="GO:0006260">
    <property type="term" value="P:DNA replication"/>
    <property type="evidence" value="ECO:0007669"/>
    <property type="project" value="InterPro"/>
</dbReference>
<dbReference type="Proteomes" id="UP000295210">
    <property type="component" value="Unassembled WGS sequence"/>
</dbReference>
<dbReference type="Pfam" id="PF00436">
    <property type="entry name" value="SSB"/>
    <property type="match status" value="1"/>
</dbReference>
<sequence length="122" mass="13790">METNLAILIGNLGDNAQTHTKNDRTFTTFSLATSTRFKNKDGKYTTLTEWHRCIVFGPRAEAAAKLEKGAHIEVRGAIRHTEYKGGKRDSIVVNSFLKLDRTQRIESDELEHEDIPDEAMAE</sequence>
<dbReference type="InterPro" id="IPR012340">
    <property type="entry name" value="NA-bd_OB-fold"/>
</dbReference>
<dbReference type="GO" id="GO:0009295">
    <property type="term" value="C:nucleoid"/>
    <property type="evidence" value="ECO:0007669"/>
    <property type="project" value="TreeGrafter"/>
</dbReference>
<dbReference type="PROSITE" id="PS50935">
    <property type="entry name" value="SSB"/>
    <property type="match status" value="1"/>
</dbReference>
<dbReference type="PANTHER" id="PTHR10302">
    <property type="entry name" value="SINGLE-STRANDED DNA-BINDING PROTEIN"/>
    <property type="match status" value="1"/>
</dbReference>
<dbReference type="OrthoDB" id="9809878at2"/>
<comment type="caution">
    <text evidence="4">The sequence shown here is derived from an EMBL/GenBank/DDBJ whole genome shotgun (WGS) entry which is preliminary data.</text>
</comment>
<dbReference type="GO" id="GO:0003697">
    <property type="term" value="F:single-stranded DNA binding"/>
    <property type="evidence" value="ECO:0007669"/>
    <property type="project" value="InterPro"/>
</dbReference>
<dbReference type="EMBL" id="SMGK01000009">
    <property type="protein sequence ID" value="TCK68473.1"/>
    <property type="molecule type" value="Genomic_DNA"/>
</dbReference>
<organism evidence="4 5">
    <name type="scientific">Acidipila rosea</name>
    <dbReference type="NCBI Taxonomy" id="768535"/>
    <lineage>
        <taxon>Bacteria</taxon>
        <taxon>Pseudomonadati</taxon>
        <taxon>Acidobacteriota</taxon>
        <taxon>Terriglobia</taxon>
        <taxon>Terriglobales</taxon>
        <taxon>Acidobacteriaceae</taxon>
        <taxon>Acidipila</taxon>
    </lineage>
</organism>
<dbReference type="AlphaFoldDB" id="A0A4R1KUX5"/>
<keyword evidence="5" id="KW-1185">Reference proteome</keyword>
<protein>
    <recommendedName>
        <fullName evidence="3">Single-stranded DNA-binding protein</fullName>
    </recommendedName>
</protein>
<evidence type="ECO:0000256" key="1">
    <source>
        <dbReference type="ARBA" id="ARBA00023125"/>
    </source>
</evidence>
<keyword evidence="1 2" id="KW-0238">DNA-binding</keyword>
<dbReference type="Gene3D" id="2.40.50.140">
    <property type="entry name" value="Nucleic acid-binding proteins"/>
    <property type="match status" value="1"/>
</dbReference>
<dbReference type="CDD" id="cd04496">
    <property type="entry name" value="SSB_OBF"/>
    <property type="match status" value="1"/>
</dbReference>
<evidence type="ECO:0000313" key="5">
    <source>
        <dbReference type="Proteomes" id="UP000295210"/>
    </source>
</evidence>
<accession>A0A4R1KUX5</accession>
<evidence type="ECO:0000256" key="3">
    <source>
        <dbReference type="RuleBase" id="RU000524"/>
    </source>
</evidence>
<gene>
    <name evidence="4" type="ORF">C7378_3552</name>
</gene>
<dbReference type="SUPFAM" id="SSF50249">
    <property type="entry name" value="Nucleic acid-binding proteins"/>
    <property type="match status" value="1"/>
</dbReference>
<dbReference type="RefSeq" id="WP_131999545.1">
    <property type="nucleotide sequence ID" value="NZ_SMGK01000009.1"/>
</dbReference>
<name>A0A4R1KUX5_9BACT</name>
<dbReference type="NCBIfam" id="TIGR00621">
    <property type="entry name" value="ssb"/>
    <property type="match status" value="1"/>
</dbReference>
<proteinExistence type="predicted"/>
<evidence type="ECO:0000313" key="4">
    <source>
        <dbReference type="EMBL" id="TCK68473.1"/>
    </source>
</evidence>
<dbReference type="InterPro" id="IPR000424">
    <property type="entry name" value="Primosome_PriB/ssb"/>
</dbReference>